<evidence type="ECO:0000256" key="3">
    <source>
        <dbReference type="ARBA" id="ARBA00022801"/>
    </source>
</evidence>
<keyword evidence="3" id="KW-0378">Hydrolase</keyword>
<dbReference type="OrthoDB" id="9773738at2"/>
<comment type="similarity">
    <text evidence="1">Belongs to the metallo-beta-lactamase superfamily.</text>
</comment>
<evidence type="ECO:0000313" key="6">
    <source>
        <dbReference type="EMBL" id="SFS44259.1"/>
    </source>
</evidence>
<dbReference type="InterPro" id="IPR036866">
    <property type="entry name" value="RibonucZ/Hydroxyglut_hydro"/>
</dbReference>
<dbReference type="SUPFAM" id="SSF56281">
    <property type="entry name" value="Metallo-hydrolase/oxidoreductase"/>
    <property type="match status" value="1"/>
</dbReference>
<accession>A0A1I6PVM7</accession>
<sequence>MTQGVDQTPRWQGGGTTLLCLRDGTLGLGADVFPEVSAERIAAAHRGGVAVDVNVFLLRHADGSLDLVDTGCGSLYGEAGGRLVALLAAQGVEPGDIDRVIFTHLHGDHVGGALTEAGEAAFPNAAYLAHETDIAHWHGKDSHGGRLLEACGERFRAVQSGEDLGHGLRSWLLPGHTPGHMGLHFAGGFALVGDLLHSLPLQLPDPSVHTKFDIDSVQATRVRVQALDWLAESGVPFSGSHITATAASPSPILRVSRQGRGYLRGAA</sequence>
<proteinExistence type="inferred from homology"/>
<dbReference type="GO" id="GO:0016787">
    <property type="term" value="F:hydrolase activity"/>
    <property type="evidence" value="ECO:0007669"/>
    <property type="project" value="UniProtKB-KW"/>
</dbReference>
<keyword evidence="2" id="KW-0479">Metal-binding</keyword>
<dbReference type="Pfam" id="PF00753">
    <property type="entry name" value="Lactamase_B"/>
    <property type="match status" value="1"/>
</dbReference>
<dbReference type="CDD" id="cd07720">
    <property type="entry name" value="OPHC2-like_MBL-fold"/>
    <property type="match status" value="1"/>
</dbReference>
<dbReference type="SMART" id="SM00849">
    <property type="entry name" value="Lactamase_B"/>
    <property type="match status" value="1"/>
</dbReference>
<dbReference type="GO" id="GO:0046872">
    <property type="term" value="F:metal ion binding"/>
    <property type="evidence" value="ECO:0007669"/>
    <property type="project" value="UniProtKB-KW"/>
</dbReference>
<evidence type="ECO:0000256" key="2">
    <source>
        <dbReference type="ARBA" id="ARBA00022723"/>
    </source>
</evidence>
<feature type="domain" description="Metallo-beta-lactamase" evidence="5">
    <location>
        <begin position="52"/>
        <end position="241"/>
    </location>
</feature>
<organism evidence="6 7">
    <name type="scientific">Alloyangia pacifica</name>
    <dbReference type="NCBI Taxonomy" id="311180"/>
    <lineage>
        <taxon>Bacteria</taxon>
        <taxon>Pseudomonadati</taxon>
        <taxon>Pseudomonadota</taxon>
        <taxon>Alphaproteobacteria</taxon>
        <taxon>Rhodobacterales</taxon>
        <taxon>Roseobacteraceae</taxon>
        <taxon>Alloyangia</taxon>
    </lineage>
</organism>
<evidence type="ECO:0000259" key="5">
    <source>
        <dbReference type="SMART" id="SM00849"/>
    </source>
</evidence>
<dbReference type="Gene3D" id="3.60.15.10">
    <property type="entry name" value="Ribonuclease Z/Hydroxyacylglutathione hydrolase-like"/>
    <property type="match status" value="1"/>
</dbReference>
<protein>
    <submittedName>
        <fullName evidence="6">Metallo-beta-lactamase superfamily protein</fullName>
    </submittedName>
</protein>
<keyword evidence="4" id="KW-0862">Zinc</keyword>
<reference evidence="7" key="1">
    <citation type="submission" date="2016-10" db="EMBL/GenBank/DDBJ databases">
        <authorList>
            <person name="Varghese N."/>
            <person name="Submissions S."/>
        </authorList>
    </citation>
    <scope>NUCLEOTIDE SEQUENCE [LARGE SCALE GENOMIC DNA]</scope>
    <source>
        <strain evidence="7">DSM 26894</strain>
    </source>
</reference>
<keyword evidence="7" id="KW-1185">Reference proteome</keyword>
<name>A0A1I6PVM7_9RHOB</name>
<dbReference type="EMBL" id="FOZW01000001">
    <property type="protein sequence ID" value="SFS44259.1"/>
    <property type="molecule type" value="Genomic_DNA"/>
</dbReference>
<dbReference type="InterPro" id="IPR051013">
    <property type="entry name" value="MBL_superfamily_lactonases"/>
</dbReference>
<dbReference type="AlphaFoldDB" id="A0A1I6PVM7"/>
<dbReference type="InterPro" id="IPR001279">
    <property type="entry name" value="Metallo-B-lactamas"/>
</dbReference>
<evidence type="ECO:0000256" key="4">
    <source>
        <dbReference type="ARBA" id="ARBA00022833"/>
    </source>
</evidence>
<evidence type="ECO:0000256" key="1">
    <source>
        <dbReference type="ARBA" id="ARBA00007749"/>
    </source>
</evidence>
<dbReference type="RefSeq" id="WP_092422072.1">
    <property type="nucleotide sequence ID" value="NZ_FNCL01000002.1"/>
</dbReference>
<dbReference type="Proteomes" id="UP000199392">
    <property type="component" value="Unassembled WGS sequence"/>
</dbReference>
<dbReference type="STRING" id="311180.SAMN04488050_101797"/>
<evidence type="ECO:0000313" key="7">
    <source>
        <dbReference type="Proteomes" id="UP000199392"/>
    </source>
</evidence>
<gene>
    <name evidence="6" type="ORF">SAMN04488050_101797</name>
</gene>
<dbReference type="PANTHER" id="PTHR42978">
    <property type="entry name" value="QUORUM-QUENCHING LACTONASE YTNP-RELATED-RELATED"/>
    <property type="match status" value="1"/>
</dbReference>
<dbReference type="PANTHER" id="PTHR42978:SF6">
    <property type="entry name" value="QUORUM-QUENCHING LACTONASE YTNP-RELATED"/>
    <property type="match status" value="1"/>
</dbReference>